<keyword evidence="4" id="KW-1185">Reference proteome</keyword>
<evidence type="ECO:0000259" key="2">
    <source>
        <dbReference type="PROSITE" id="PS52015"/>
    </source>
</evidence>
<dbReference type="GO" id="GO:0055085">
    <property type="term" value="P:transmembrane transport"/>
    <property type="evidence" value="ECO:0007669"/>
    <property type="project" value="InterPro"/>
</dbReference>
<dbReference type="GO" id="GO:0098797">
    <property type="term" value="C:plasma membrane protein complex"/>
    <property type="evidence" value="ECO:0007669"/>
    <property type="project" value="TreeGrafter"/>
</dbReference>
<feature type="transmembrane region" description="Helical" evidence="1">
    <location>
        <begin position="239"/>
        <end position="257"/>
    </location>
</feature>
<reference evidence="3 4" key="1">
    <citation type="submission" date="2018-05" db="EMBL/GenBank/DDBJ databases">
        <title>Flavobacterium sp. strain IMCC34759, incomplete genome.</title>
        <authorList>
            <person name="Joung Y."/>
            <person name="Cho J."/>
        </authorList>
    </citation>
    <scope>NUCLEOTIDE SEQUENCE [LARGE SCALE GENOMIC DNA]</scope>
    <source>
        <strain evidence="3 4">IMCC34759</strain>
    </source>
</reference>
<sequence>MFRFNRAYLLMSLIFSFLIPLQLLSFKPLFNSNKSLITIQLEEIVVQTNTAIQDKINVYEILLFVLGLTYITVALVLSFRFILNLYTLYLRSKKNKRQIINGKKVVLIDDPILPHSFWNTIFVYTIAYENGEIPSELIAHEEAHLAQKHSFDIVFVELLQIVFWFNPFIVLYKKAIKLNHEFLADEAVNIEFNSVTAYQNLLLDIASNKTSVALASNINYLLTKKRFLMMTKKESPVKIALKVFSVAVIFSLLLFVFSTKTAAQESINTPESEKIDTKIKQPEFPGGMNEFYKMVGMNFKTPAEADKNKAEGMMKITFMVEKDGSLTDFKVVKDLGYGLADEAIRVIKLSPKWIPGSENGKPVRVLYTMPITIQPQE</sequence>
<proteinExistence type="predicted"/>
<feature type="transmembrane region" description="Helical" evidence="1">
    <location>
        <begin position="7"/>
        <end position="26"/>
    </location>
</feature>
<dbReference type="Proteomes" id="UP000247903">
    <property type="component" value="Unassembled WGS sequence"/>
</dbReference>
<evidence type="ECO:0000256" key="1">
    <source>
        <dbReference type="SAM" id="Phobius"/>
    </source>
</evidence>
<dbReference type="InterPro" id="IPR037682">
    <property type="entry name" value="TonB_C"/>
</dbReference>
<name>A0A2V4BRQ7_9FLAO</name>
<dbReference type="InterPro" id="IPR008756">
    <property type="entry name" value="Peptidase_M56"/>
</dbReference>
<evidence type="ECO:0000313" key="4">
    <source>
        <dbReference type="Proteomes" id="UP000247903"/>
    </source>
</evidence>
<accession>A0A2V4BRQ7</accession>
<evidence type="ECO:0000313" key="3">
    <source>
        <dbReference type="EMBL" id="PXY41758.1"/>
    </source>
</evidence>
<dbReference type="PANTHER" id="PTHR33446:SF2">
    <property type="entry name" value="PROTEIN TONB"/>
    <property type="match status" value="1"/>
</dbReference>
<keyword evidence="1" id="KW-0812">Transmembrane</keyword>
<dbReference type="OrthoDB" id="1522859at2"/>
<dbReference type="AlphaFoldDB" id="A0A2V4BRQ7"/>
<feature type="domain" description="TonB C-terminal" evidence="2">
    <location>
        <begin position="286"/>
        <end position="377"/>
    </location>
</feature>
<protein>
    <submittedName>
        <fullName evidence="3">Peptidase M56, BlaR1</fullName>
    </submittedName>
</protein>
<dbReference type="Pfam" id="PF05569">
    <property type="entry name" value="Peptidase_M56"/>
    <property type="match status" value="1"/>
</dbReference>
<feature type="transmembrane region" description="Helical" evidence="1">
    <location>
        <begin position="61"/>
        <end position="89"/>
    </location>
</feature>
<gene>
    <name evidence="3" type="ORF">DMB65_06600</name>
</gene>
<dbReference type="Gene3D" id="3.30.1150.10">
    <property type="match status" value="1"/>
</dbReference>
<organism evidence="3 4">
    <name type="scientific">Flavobacterium cheongpyeongense</name>
    <dbReference type="NCBI Taxonomy" id="2212651"/>
    <lineage>
        <taxon>Bacteria</taxon>
        <taxon>Pseudomonadati</taxon>
        <taxon>Bacteroidota</taxon>
        <taxon>Flavobacteriia</taxon>
        <taxon>Flavobacteriales</taxon>
        <taxon>Flavobacteriaceae</taxon>
        <taxon>Flavobacterium</taxon>
    </lineage>
</organism>
<keyword evidence="1" id="KW-1133">Transmembrane helix</keyword>
<keyword evidence="1" id="KW-0472">Membrane</keyword>
<dbReference type="SUPFAM" id="SSF74653">
    <property type="entry name" value="TolA/TonB C-terminal domain"/>
    <property type="match status" value="1"/>
</dbReference>
<dbReference type="Pfam" id="PF03544">
    <property type="entry name" value="TonB_C"/>
    <property type="match status" value="1"/>
</dbReference>
<dbReference type="PANTHER" id="PTHR33446">
    <property type="entry name" value="PROTEIN TONB-RELATED"/>
    <property type="match status" value="1"/>
</dbReference>
<dbReference type="PROSITE" id="PS52015">
    <property type="entry name" value="TONB_CTD"/>
    <property type="match status" value="1"/>
</dbReference>
<dbReference type="EMBL" id="QJHK01000004">
    <property type="protein sequence ID" value="PXY41758.1"/>
    <property type="molecule type" value="Genomic_DNA"/>
</dbReference>
<dbReference type="GO" id="GO:0031992">
    <property type="term" value="F:energy transducer activity"/>
    <property type="evidence" value="ECO:0007669"/>
    <property type="project" value="TreeGrafter"/>
</dbReference>
<comment type="caution">
    <text evidence="3">The sequence shown here is derived from an EMBL/GenBank/DDBJ whole genome shotgun (WGS) entry which is preliminary data.</text>
</comment>
<dbReference type="InterPro" id="IPR051045">
    <property type="entry name" value="TonB-dependent_transducer"/>
</dbReference>